<keyword evidence="3" id="KW-0732">Signal</keyword>
<dbReference type="Proteomes" id="UP000594468">
    <property type="component" value="Chromosome"/>
</dbReference>
<dbReference type="Pfam" id="PF13365">
    <property type="entry name" value="Trypsin_2"/>
    <property type="match status" value="1"/>
</dbReference>
<keyword evidence="2" id="KW-0378">Hydrolase</keyword>
<keyword evidence="6" id="KW-1185">Reference proteome</keyword>
<feature type="signal peptide" evidence="3">
    <location>
        <begin position="1"/>
        <end position="27"/>
    </location>
</feature>
<evidence type="ECO:0000256" key="2">
    <source>
        <dbReference type="ARBA" id="ARBA00022801"/>
    </source>
</evidence>
<dbReference type="SUPFAM" id="SSF50156">
    <property type="entry name" value="PDZ domain-like"/>
    <property type="match status" value="1"/>
</dbReference>
<gene>
    <name evidence="5" type="ORF">G4Y79_22135</name>
</gene>
<dbReference type="RefSeq" id="WP_195170420.1">
    <property type="nucleotide sequence ID" value="NZ_CP062983.1"/>
</dbReference>
<dbReference type="InterPro" id="IPR009003">
    <property type="entry name" value="Peptidase_S1_PA"/>
</dbReference>
<keyword evidence="1" id="KW-0645">Protease</keyword>
<sequence>MKSFSKWLIVLISAIAVGAFAFAPALAQSGLAPNADTTVEAQVFQQVSPSVVSIMVYASQGQGQGSGFVIDEQGHIVTNNHVVEGAEFIEVEFIDGTLAEGTIIGLDPDSDLAVIQVDLPEEKLIPLAFGDSSSLYIGQPVVAIGSPFGQEFTLTTGIVSATERSIAGLTGYSIGGAIQTDAAINPGNSGGPLLNLNGEVIGVNSQILSSSRSNSGVGFAIPSNLTQRVAQELIENGFVEYSYLGISGGEVNLRTIDALNLPNDLRGVIVGSAVPGGPSARAGLQDAQTLQNNMGVEELVNADIITAINGEEITSMEELVSYLARETKPGDTVTLTVYRDGEYITLDVRLTPRPSTSQIS</sequence>
<dbReference type="PANTHER" id="PTHR43343:SF3">
    <property type="entry name" value="PROTEASE DO-LIKE 8, CHLOROPLASTIC"/>
    <property type="match status" value="1"/>
</dbReference>
<dbReference type="InterPro" id="IPR051201">
    <property type="entry name" value="Chloro_Bact_Ser_Proteases"/>
</dbReference>
<dbReference type="GO" id="GO:0006508">
    <property type="term" value="P:proteolysis"/>
    <property type="evidence" value="ECO:0007669"/>
    <property type="project" value="UniProtKB-KW"/>
</dbReference>
<dbReference type="InterPro" id="IPR036034">
    <property type="entry name" value="PDZ_sf"/>
</dbReference>
<evidence type="ECO:0000259" key="4">
    <source>
        <dbReference type="SMART" id="SM00228"/>
    </source>
</evidence>
<reference evidence="5 6" key="1">
    <citation type="submission" date="2020-02" db="EMBL/GenBank/DDBJ databases">
        <authorList>
            <person name="Zheng R.K."/>
            <person name="Sun C.M."/>
        </authorList>
    </citation>
    <scope>NUCLEOTIDE SEQUENCE [LARGE SCALE GENOMIC DNA]</scope>
    <source>
        <strain evidence="6">rifampicinis</strain>
    </source>
</reference>
<dbReference type="InterPro" id="IPR001940">
    <property type="entry name" value="Peptidase_S1C"/>
</dbReference>
<feature type="domain" description="PDZ" evidence="4">
    <location>
        <begin position="242"/>
        <end position="341"/>
    </location>
</feature>
<evidence type="ECO:0000313" key="5">
    <source>
        <dbReference type="EMBL" id="QPC82351.1"/>
    </source>
</evidence>
<organism evidence="5 6">
    <name type="scientific">Phototrophicus methaneseepsis</name>
    <dbReference type="NCBI Taxonomy" id="2710758"/>
    <lineage>
        <taxon>Bacteria</taxon>
        <taxon>Bacillati</taxon>
        <taxon>Chloroflexota</taxon>
        <taxon>Candidatus Thermofontia</taxon>
        <taxon>Phototrophicales</taxon>
        <taxon>Phototrophicaceae</taxon>
        <taxon>Phototrophicus</taxon>
    </lineage>
</organism>
<dbReference type="EMBL" id="CP062983">
    <property type="protein sequence ID" value="QPC82351.1"/>
    <property type="molecule type" value="Genomic_DNA"/>
</dbReference>
<dbReference type="PRINTS" id="PR00834">
    <property type="entry name" value="PROTEASES2C"/>
</dbReference>
<dbReference type="AlphaFoldDB" id="A0A7S8IE87"/>
<dbReference type="SUPFAM" id="SSF50494">
    <property type="entry name" value="Trypsin-like serine proteases"/>
    <property type="match status" value="1"/>
</dbReference>
<dbReference type="GO" id="GO:0004252">
    <property type="term" value="F:serine-type endopeptidase activity"/>
    <property type="evidence" value="ECO:0007669"/>
    <property type="project" value="InterPro"/>
</dbReference>
<accession>A0A7S8IE87</accession>
<dbReference type="Gene3D" id="2.30.42.10">
    <property type="match status" value="1"/>
</dbReference>
<evidence type="ECO:0000256" key="3">
    <source>
        <dbReference type="SAM" id="SignalP"/>
    </source>
</evidence>
<evidence type="ECO:0000313" key="6">
    <source>
        <dbReference type="Proteomes" id="UP000594468"/>
    </source>
</evidence>
<dbReference type="SMART" id="SM00228">
    <property type="entry name" value="PDZ"/>
    <property type="match status" value="1"/>
</dbReference>
<dbReference type="Gene3D" id="2.40.10.120">
    <property type="match status" value="1"/>
</dbReference>
<dbReference type="PANTHER" id="PTHR43343">
    <property type="entry name" value="PEPTIDASE S12"/>
    <property type="match status" value="1"/>
</dbReference>
<name>A0A7S8IE87_9CHLR</name>
<dbReference type="Pfam" id="PF13180">
    <property type="entry name" value="PDZ_2"/>
    <property type="match status" value="1"/>
</dbReference>
<protein>
    <submittedName>
        <fullName evidence="5">Trypsin-like peptidase domain-containing protein</fullName>
    </submittedName>
</protein>
<evidence type="ECO:0000256" key="1">
    <source>
        <dbReference type="ARBA" id="ARBA00022670"/>
    </source>
</evidence>
<dbReference type="KEGG" id="pmet:G4Y79_22135"/>
<dbReference type="InterPro" id="IPR001478">
    <property type="entry name" value="PDZ"/>
</dbReference>
<feature type="chain" id="PRO_5032613361" evidence="3">
    <location>
        <begin position="28"/>
        <end position="360"/>
    </location>
</feature>
<proteinExistence type="predicted"/>